<dbReference type="Pfam" id="PF01106">
    <property type="entry name" value="NifU"/>
    <property type="match status" value="1"/>
</dbReference>
<evidence type="ECO:0000259" key="2">
    <source>
        <dbReference type="SMART" id="SM00932"/>
    </source>
</evidence>
<dbReference type="Pfam" id="PF08712">
    <property type="entry name" value="Nfu_N"/>
    <property type="match status" value="1"/>
</dbReference>
<dbReference type="PIRSF" id="PIRSF036773">
    <property type="entry name" value="HIRIP5"/>
    <property type="match status" value="1"/>
</dbReference>
<proteinExistence type="inferred from homology"/>
<dbReference type="GO" id="GO:0005506">
    <property type="term" value="F:iron ion binding"/>
    <property type="evidence" value="ECO:0007669"/>
    <property type="project" value="InterPro"/>
</dbReference>
<feature type="domain" description="Scaffold protein Nfu/NifU N-terminal" evidence="2">
    <location>
        <begin position="3"/>
        <end position="89"/>
    </location>
</feature>
<dbReference type="InterPro" id="IPR014824">
    <property type="entry name" value="Nfu/NifU_N"/>
</dbReference>
<dbReference type="InterPro" id="IPR001075">
    <property type="entry name" value="NIF_FeS_clus_asmbl_NifU_C"/>
</dbReference>
<dbReference type="GO" id="GO:0016226">
    <property type="term" value="P:iron-sulfur cluster assembly"/>
    <property type="evidence" value="ECO:0007669"/>
    <property type="project" value="InterPro"/>
</dbReference>
<organism evidence="3">
    <name type="scientific">marine metagenome</name>
    <dbReference type="NCBI Taxonomy" id="408172"/>
    <lineage>
        <taxon>unclassified sequences</taxon>
        <taxon>metagenomes</taxon>
        <taxon>ecological metagenomes</taxon>
    </lineage>
</organism>
<protein>
    <recommendedName>
        <fullName evidence="2">Scaffold protein Nfu/NifU N-terminal domain-containing protein</fullName>
    </recommendedName>
</protein>
<dbReference type="SUPFAM" id="SSF117916">
    <property type="entry name" value="Fe-S cluster assembly (FSCA) domain-like"/>
    <property type="match status" value="1"/>
</dbReference>
<evidence type="ECO:0000313" key="3">
    <source>
        <dbReference type="EMBL" id="SUZ96534.1"/>
    </source>
</evidence>
<accession>A0A381RZE0</accession>
<name>A0A381RZE0_9ZZZZ</name>
<reference evidence="3" key="1">
    <citation type="submission" date="2018-05" db="EMBL/GenBank/DDBJ databases">
        <authorList>
            <person name="Lanie J.A."/>
            <person name="Ng W.-L."/>
            <person name="Kazmierczak K.M."/>
            <person name="Andrzejewski T.M."/>
            <person name="Davidsen T.M."/>
            <person name="Wayne K.J."/>
            <person name="Tettelin H."/>
            <person name="Glass J.I."/>
            <person name="Rusch D."/>
            <person name="Podicherti R."/>
            <person name="Tsui H.-C.T."/>
            <person name="Winkler M.E."/>
        </authorList>
    </citation>
    <scope>NUCLEOTIDE SEQUENCE</scope>
</reference>
<dbReference type="PANTHER" id="PTHR11178:SF1">
    <property type="entry name" value="NFU1 IRON-SULFUR CLUSTER SCAFFOLD HOMOLOG, MITOCHONDRIAL"/>
    <property type="match status" value="1"/>
</dbReference>
<dbReference type="EMBL" id="UINC01002424">
    <property type="protein sequence ID" value="SUZ96534.1"/>
    <property type="molecule type" value="Genomic_DNA"/>
</dbReference>
<comment type="similarity">
    <text evidence="1">Belongs to the NifU family.</text>
</comment>
<dbReference type="GO" id="GO:0051536">
    <property type="term" value="F:iron-sulfur cluster binding"/>
    <property type="evidence" value="ECO:0007669"/>
    <property type="project" value="InterPro"/>
</dbReference>
<dbReference type="InterPro" id="IPR034904">
    <property type="entry name" value="FSCA_dom_sf"/>
</dbReference>
<dbReference type="FunFam" id="3.30.300.130:FF:000001">
    <property type="entry name" value="NFU1 iron-sulfur cluster scaffold"/>
    <property type="match status" value="1"/>
</dbReference>
<dbReference type="AlphaFoldDB" id="A0A381RZE0"/>
<dbReference type="SMART" id="SM00932">
    <property type="entry name" value="Nfu_N"/>
    <property type="match status" value="1"/>
</dbReference>
<dbReference type="Gene3D" id="3.30.300.130">
    <property type="entry name" value="Fe-S cluster assembly (FSCA)"/>
    <property type="match status" value="1"/>
</dbReference>
<dbReference type="InterPro" id="IPR036498">
    <property type="entry name" value="Nfu/NifU_N_sf"/>
</dbReference>
<dbReference type="SUPFAM" id="SSF110836">
    <property type="entry name" value="Hypothetical protein SAV1430"/>
    <property type="match status" value="1"/>
</dbReference>
<dbReference type="PANTHER" id="PTHR11178">
    <property type="entry name" value="IRON-SULFUR CLUSTER SCAFFOLD PROTEIN NFU-RELATED"/>
    <property type="match status" value="1"/>
</dbReference>
<evidence type="ECO:0000256" key="1">
    <source>
        <dbReference type="ARBA" id="ARBA00006420"/>
    </source>
</evidence>
<gene>
    <name evidence="3" type="ORF">METZ01_LOCUS49388</name>
</gene>
<dbReference type="Gene3D" id="3.30.1370.70">
    <property type="entry name" value="Scaffold protein Nfu/NifU, N-terminal domain"/>
    <property type="match status" value="1"/>
</dbReference>
<sequence>MFIQTEKTPNPETLKFIPGEEVMGEMPTMYFKDKGDLHRSPLAQHLFNLDNVVGVYLGSDFLTVTLKDAKWENSKTEILANIMNFFVSGEPIFIDDGFEDSNNSREDNKDEISLKINDIIETKVRPAVAKDGGDIIFESYKDGIVYLNMRGSCDGCPSSEITLKNGIENLLKHYVPEVKGVVPI</sequence>
<dbReference type="InterPro" id="IPR035433">
    <property type="entry name" value="NFU1-like"/>
</dbReference>